<dbReference type="Pfam" id="PF00107">
    <property type="entry name" value="ADH_zinc_N"/>
    <property type="match status" value="1"/>
</dbReference>
<dbReference type="SMART" id="SM00829">
    <property type="entry name" value="PKS_ER"/>
    <property type="match status" value="1"/>
</dbReference>
<organism evidence="8 9">
    <name type="scientific">Haloechinothrix alba</name>
    <dbReference type="NCBI Taxonomy" id="664784"/>
    <lineage>
        <taxon>Bacteria</taxon>
        <taxon>Bacillati</taxon>
        <taxon>Actinomycetota</taxon>
        <taxon>Actinomycetes</taxon>
        <taxon>Pseudonocardiales</taxon>
        <taxon>Pseudonocardiaceae</taxon>
        <taxon>Haloechinothrix</taxon>
    </lineage>
</organism>
<keyword evidence="5" id="KW-0520">NAD</keyword>
<dbReference type="InterPro" id="IPR020843">
    <property type="entry name" value="ER"/>
</dbReference>
<sequence>MRTDAAIVWERGQDWSVEPIELDSPRRGEVRVRMEATGLCQSDDHLTTGSLPSALPIIGGHEGAGVVEDVGEGVTRVAPGDHVVFSSVPSCGLCSSCASGHQNQCDRLGVMGSGRQLADQTSRHHAREQDLALMCLLGTFARHSVLSEAQCIPVDKDIPLDRACLVSCAVITGWGSVVHASGIRPGDDVVVVGAGGVGVNAIQAARFAGGRRIIAMDPLPAKQELALHFGATHVADGVDNAYELVKTETRGGLAQRVIVTMDVARGDVLQPILRMTSKRGRIVLCSLAAAGPQPLTLNLFDLTMREKQFVGSLAGSANPNDEIPRLLDLYRDGLLDLDSQISRTYTLDDINQGCIDLREGNNLRGVVLCQR</sequence>
<dbReference type="InterPro" id="IPR002328">
    <property type="entry name" value="ADH_Zn_CS"/>
</dbReference>
<dbReference type="PROSITE" id="PS00059">
    <property type="entry name" value="ADH_ZINC"/>
    <property type="match status" value="1"/>
</dbReference>
<dbReference type="EMBL" id="FZNW01000035">
    <property type="protein sequence ID" value="SNR92802.1"/>
    <property type="molecule type" value="Genomic_DNA"/>
</dbReference>
<evidence type="ECO:0000256" key="2">
    <source>
        <dbReference type="ARBA" id="ARBA00022723"/>
    </source>
</evidence>
<dbReference type="AlphaFoldDB" id="A0A239ABN4"/>
<dbReference type="SUPFAM" id="SSF50129">
    <property type="entry name" value="GroES-like"/>
    <property type="match status" value="2"/>
</dbReference>
<name>A0A239ABN4_9PSEU</name>
<dbReference type="Proteomes" id="UP000198348">
    <property type="component" value="Unassembled WGS sequence"/>
</dbReference>
<dbReference type="InterPro" id="IPR013154">
    <property type="entry name" value="ADH-like_N"/>
</dbReference>
<keyword evidence="9" id="KW-1185">Reference proteome</keyword>
<evidence type="ECO:0000256" key="5">
    <source>
        <dbReference type="ARBA" id="ARBA00023027"/>
    </source>
</evidence>
<dbReference type="CDD" id="cd08279">
    <property type="entry name" value="Zn_ADH_class_III"/>
    <property type="match status" value="1"/>
</dbReference>
<evidence type="ECO:0000259" key="7">
    <source>
        <dbReference type="SMART" id="SM00829"/>
    </source>
</evidence>
<evidence type="ECO:0000313" key="9">
    <source>
        <dbReference type="Proteomes" id="UP000198348"/>
    </source>
</evidence>
<dbReference type="InterPro" id="IPR013149">
    <property type="entry name" value="ADH-like_C"/>
</dbReference>
<dbReference type="GO" id="GO:0005829">
    <property type="term" value="C:cytosol"/>
    <property type="evidence" value="ECO:0007669"/>
    <property type="project" value="TreeGrafter"/>
</dbReference>
<dbReference type="GO" id="GO:0008270">
    <property type="term" value="F:zinc ion binding"/>
    <property type="evidence" value="ECO:0007669"/>
    <property type="project" value="InterPro"/>
</dbReference>
<evidence type="ECO:0000256" key="4">
    <source>
        <dbReference type="ARBA" id="ARBA00023002"/>
    </source>
</evidence>
<accession>A0A239ABN4</accession>
<dbReference type="NCBIfam" id="TIGR03989">
    <property type="entry name" value="Rxyl_3153"/>
    <property type="match status" value="1"/>
</dbReference>
<keyword evidence="3 6" id="KW-0862">Zinc</keyword>
<reference evidence="9" key="1">
    <citation type="submission" date="2017-06" db="EMBL/GenBank/DDBJ databases">
        <authorList>
            <person name="Varghese N."/>
            <person name="Submissions S."/>
        </authorList>
    </citation>
    <scope>NUCLEOTIDE SEQUENCE [LARGE SCALE GENOMIC DNA]</scope>
    <source>
        <strain evidence="9">DSM 45207</strain>
    </source>
</reference>
<dbReference type="PANTHER" id="PTHR43880">
    <property type="entry name" value="ALCOHOL DEHYDROGENASE"/>
    <property type="match status" value="1"/>
</dbReference>
<evidence type="ECO:0000313" key="8">
    <source>
        <dbReference type="EMBL" id="SNR92802.1"/>
    </source>
</evidence>
<dbReference type="RefSeq" id="WP_089303394.1">
    <property type="nucleotide sequence ID" value="NZ_FZNW01000035.1"/>
</dbReference>
<dbReference type="InterPro" id="IPR036291">
    <property type="entry name" value="NAD(P)-bd_dom_sf"/>
</dbReference>
<dbReference type="Pfam" id="PF08240">
    <property type="entry name" value="ADH_N"/>
    <property type="match status" value="1"/>
</dbReference>
<keyword evidence="4" id="KW-0560">Oxidoreductase</keyword>
<evidence type="ECO:0000256" key="6">
    <source>
        <dbReference type="RuleBase" id="RU361277"/>
    </source>
</evidence>
<dbReference type="PANTHER" id="PTHR43880:SF12">
    <property type="entry name" value="ALCOHOL DEHYDROGENASE CLASS-3"/>
    <property type="match status" value="1"/>
</dbReference>
<feature type="domain" description="Enoyl reductase (ER)" evidence="7">
    <location>
        <begin position="12"/>
        <end position="368"/>
    </location>
</feature>
<dbReference type="OrthoDB" id="3265141at2"/>
<dbReference type="GO" id="GO:0046294">
    <property type="term" value="P:formaldehyde catabolic process"/>
    <property type="evidence" value="ECO:0007669"/>
    <property type="project" value="TreeGrafter"/>
</dbReference>
<dbReference type="GO" id="GO:0051903">
    <property type="term" value="F:S-(hydroxymethyl)glutathione dehydrogenase [NAD(P)+] activity"/>
    <property type="evidence" value="ECO:0007669"/>
    <property type="project" value="TreeGrafter"/>
</dbReference>
<comment type="similarity">
    <text evidence="1 6">Belongs to the zinc-containing alcohol dehydrogenase family.</text>
</comment>
<dbReference type="InterPro" id="IPR023921">
    <property type="entry name" value="ADH_Zn_actinomycetes"/>
</dbReference>
<dbReference type="Gene3D" id="3.40.50.720">
    <property type="entry name" value="NAD(P)-binding Rossmann-like Domain"/>
    <property type="match status" value="1"/>
</dbReference>
<protein>
    <submittedName>
        <fullName evidence="8">S-(Hydroxymethyl)glutathione dehydrogenase / alcohol dehydrogenase</fullName>
    </submittedName>
</protein>
<dbReference type="Gene3D" id="3.90.180.10">
    <property type="entry name" value="Medium-chain alcohol dehydrogenases, catalytic domain"/>
    <property type="match status" value="1"/>
</dbReference>
<dbReference type="SUPFAM" id="SSF51735">
    <property type="entry name" value="NAD(P)-binding Rossmann-fold domains"/>
    <property type="match status" value="1"/>
</dbReference>
<dbReference type="InterPro" id="IPR011032">
    <property type="entry name" value="GroES-like_sf"/>
</dbReference>
<evidence type="ECO:0000256" key="3">
    <source>
        <dbReference type="ARBA" id="ARBA00022833"/>
    </source>
</evidence>
<keyword evidence="2 6" id="KW-0479">Metal-binding</keyword>
<gene>
    <name evidence="8" type="ORF">SAMN06265360_13510</name>
</gene>
<proteinExistence type="inferred from homology"/>
<comment type="cofactor">
    <cofactor evidence="6">
        <name>Zn(2+)</name>
        <dbReference type="ChEBI" id="CHEBI:29105"/>
    </cofactor>
</comment>
<evidence type="ECO:0000256" key="1">
    <source>
        <dbReference type="ARBA" id="ARBA00008072"/>
    </source>
</evidence>